<comment type="caution">
    <text evidence="2">The sequence shown here is derived from an EMBL/GenBank/DDBJ whole genome shotgun (WGS) entry which is preliminary data.</text>
</comment>
<feature type="non-terminal residue" evidence="2">
    <location>
        <position position="199"/>
    </location>
</feature>
<feature type="transmembrane region" description="Helical" evidence="1">
    <location>
        <begin position="51"/>
        <end position="70"/>
    </location>
</feature>
<evidence type="ECO:0008006" key="4">
    <source>
        <dbReference type="Google" id="ProtNLM"/>
    </source>
</evidence>
<evidence type="ECO:0000313" key="3">
    <source>
        <dbReference type="Proteomes" id="UP000218113"/>
    </source>
</evidence>
<feature type="transmembrane region" description="Helical" evidence="1">
    <location>
        <begin position="27"/>
        <end position="45"/>
    </location>
</feature>
<evidence type="ECO:0000313" key="2">
    <source>
        <dbReference type="EMBL" id="PCI29456.1"/>
    </source>
</evidence>
<keyword evidence="1" id="KW-0812">Transmembrane</keyword>
<dbReference type="Proteomes" id="UP000218113">
    <property type="component" value="Unassembled WGS sequence"/>
</dbReference>
<keyword evidence="1" id="KW-1133">Transmembrane helix</keyword>
<gene>
    <name evidence="2" type="ORF">COB67_04155</name>
</gene>
<sequence>MKNIAIMYFFSCFALIVKFKNENVSGLKVLCQVLLGGYVVGTILFLEDSYITILLVHGLMSYTAIYWGYNTIKMLKNKRNSVFIKLVILIWFLAGLILQIAYVNEMLRSHRILPLALIMCAMIYTHILVNQFMEKIREKEKVALKIFELSAKLEAKKQALIESKRTLEEYRKEISKRDKLLEQPKLNKALFKIKKKIEL</sequence>
<protein>
    <recommendedName>
        <fullName evidence="4">7TM-DISM receptor extracellular domain-containing protein</fullName>
    </recommendedName>
</protein>
<reference evidence="3" key="1">
    <citation type="submission" date="2017-08" db="EMBL/GenBank/DDBJ databases">
        <title>A dynamic microbial community with high functional redundancy inhabits the cold, oxic subseafloor aquifer.</title>
        <authorList>
            <person name="Tully B.J."/>
            <person name="Wheat C.G."/>
            <person name="Glazer B.T."/>
            <person name="Huber J.A."/>
        </authorList>
    </citation>
    <scope>NUCLEOTIDE SEQUENCE [LARGE SCALE GENOMIC DNA]</scope>
</reference>
<keyword evidence="1" id="KW-0472">Membrane</keyword>
<evidence type="ECO:0000256" key="1">
    <source>
        <dbReference type="SAM" id="Phobius"/>
    </source>
</evidence>
<dbReference type="EMBL" id="NVSR01000014">
    <property type="protein sequence ID" value="PCI29456.1"/>
    <property type="molecule type" value="Genomic_DNA"/>
</dbReference>
<name>A0A2A4T749_9DELT</name>
<proteinExistence type="predicted"/>
<dbReference type="AlphaFoldDB" id="A0A2A4T749"/>
<accession>A0A2A4T749</accession>
<organism evidence="2 3">
    <name type="scientific">SAR324 cluster bacterium</name>
    <dbReference type="NCBI Taxonomy" id="2024889"/>
    <lineage>
        <taxon>Bacteria</taxon>
        <taxon>Deltaproteobacteria</taxon>
        <taxon>SAR324 cluster</taxon>
    </lineage>
</organism>
<feature type="transmembrane region" description="Helical" evidence="1">
    <location>
        <begin position="112"/>
        <end position="129"/>
    </location>
</feature>
<feature type="transmembrane region" description="Helical" evidence="1">
    <location>
        <begin position="82"/>
        <end position="100"/>
    </location>
</feature>